<dbReference type="SUPFAM" id="SSF54523">
    <property type="entry name" value="Pili subunits"/>
    <property type="match status" value="1"/>
</dbReference>
<accession>A0A2U1ASC7</accession>
<reference evidence="3 4" key="1">
    <citation type="submission" date="2018-04" db="EMBL/GenBank/DDBJ databases">
        <title>Genomic Encyclopedia of Type Strains, Phase IV (KMG-IV): sequencing the most valuable type-strain genomes for metagenomic binning, comparative biology and taxonomic classification.</title>
        <authorList>
            <person name="Goeker M."/>
        </authorList>
    </citation>
    <scope>NUCLEOTIDE SEQUENCE [LARGE SCALE GENOMIC DNA]</scope>
    <source>
        <strain evidence="3 4">DSM 14823</strain>
    </source>
</reference>
<dbReference type="Proteomes" id="UP000576225">
    <property type="component" value="Unassembled WGS sequence"/>
</dbReference>
<dbReference type="GeneID" id="78295988"/>
<proteinExistence type="predicted"/>
<dbReference type="PANTHER" id="PTHR30093">
    <property type="entry name" value="GENERAL SECRETION PATHWAY PROTEIN G"/>
    <property type="match status" value="1"/>
</dbReference>
<dbReference type="Gene3D" id="3.30.700.10">
    <property type="entry name" value="Glycoprotein, Type 4 Pilin"/>
    <property type="match status" value="1"/>
</dbReference>
<keyword evidence="1" id="KW-1133">Transmembrane helix</keyword>
<evidence type="ECO:0000256" key="1">
    <source>
        <dbReference type="SAM" id="Phobius"/>
    </source>
</evidence>
<evidence type="ECO:0000313" key="5">
    <source>
        <dbReference type="Proteomes" id="UP000576225"/>
    </source>
</evidence>
<dbReference type="PANTHER" id="PTHR30093:SF2">
    <property type="entry name" value="TYPE II SECRETION SYSTEM PROTEIN H"/>
    <property type="match status" value="1"/>
</dbReference>
<dbReference type="NCBIfam" id="TIGR02532">
    <property type="entry name" value="IV_pilin_GFxxxE"/>
    <property type="match status" value="1"/>
</dbReference>
<feature type="transmembrane region" description="Helical" evidence="1">
    <location>
        <begin position="12"/>
        <end position="30"/>
    </location>
</feature>
<dbReference type="RefSeq" id="WP_116884697.1">
    <property type="nucleotide sequence ID" value="NZ_CABMMC010000227.1"/>
</dbReference>
<evidence type="ECO:0000313" key="3">
    <source>
        <dbReference type="EMBL" id="PVY39336.1"/>
    </source>
</evidence>
<protein>
    <submittedName>
        <fullName evidence="2 3">Prepilin-type N-terminal cleavage/methylation domain-containing protein</fullName>
    </submittedName>
</protein>
<organism evidence="3 4">
    <name type="scientific">Victivallis vadensis</name>
    <dbReference type="NCBI Taxonomy" id="172901"/>
    <lineage>
        <taxon>Bacteria</taxon>
        <taxon>Pseudomonadati</taxon>
        <taxon>Lentisphaerota</taxon>
        <taxon>Lentisphaeria</taxon>
        <taxon>Victivallales</taxon>
        <taxon>Victivallaceae</taxon>
        <taxon>Victivallis</taxon>
    </lineage>
</organism>
<keyword evidence="1" id="KW-0472">Membrane</keyword>
<sequence>MRKNNCFTLIELLVVIAIIAILAGMLLPALNKARESARSTACLNNLKQNGTMILMYANSNRGVFMVFSEVADGTSPWADFAMNYSSSDPAQAKAMTRSLACPSLPLADWDGSYNGLKWNTYGIWNLTEWLPESYWRILDGGKHQFYKIDRIRRPSSLPMLADTLNNQDKQSYTFSHIQTGTTKPLVAFRHGNRTNAWFADGHAAARNTGEFADAMLDSLDAVKPGTIYGYATTPQAFKLK</sequence>
<reference evidence="2 5" key="2">
    <citation type="submission" date="2020-04" db="EMBL/GenBank/DDBJ databases">
        <authorList>
            <person name="Hitch T.C.A."/>
            <person name="Wylensek D."/>
            <person name="Clavel T."/>
        </authorList>
    </citation>
    <scope>NUCLEOTIDE SEQUENCE [LARGE SCALE GENOMIC DNA]</scope>
    <source>
        <strain evidence="2 5">COR2-253-APC-1A</strain>
    </source>
</reference>
<evidence type="ECO:0000313" key="2">
    <source>
        <dbReference type="EMBL" id="NMD88051.1"/>
    </source>
</evidence>
<dbReference type="EMBL" id="JABAEW010000036">
    <property type="protein sequence ID" value="NMD88051.1"/>
    <property type="molecule type" value="Genomic_DNA"/>
</dbReference>
<dbReference type="Pfam" id="PF07963">
    <property type="entry name" value="N_methyl"/>
    <property type="match status" value="1"/>
</dbReference>
<dbReference type="AlphaFoldDB" id="A0A2U1ASC7"/>
<keyword evidence="1" id="KW-0812">Transmembrane</keyword>
<dbReference type="InterPro" id="IPR012902">
    <property type="entry name" value="N_methyl_site"/>
</dbReference>
<dbReference type="Proteomes" id="UP000245959">
    <property type="component" value="Unassembled WGS sequence"/>
</dbReference>
<evidence type="ECO:0000313" key="4">
    <source>
        <dbReference type="Proteomes" id="UP000245959"/>
    </source>
</evidence>
<dbReference type="InterPro" id="IPR045584">
    <property type="entry name" value="Pilin-like"/>
</dbReference>
<name>A0A2U1ASC7_9BACT</name>
<keyword evidence="4" id="KW-1185">Reference proteome</keyword>
<comment type="caution">
    <text evidence="3">The sequence shown here is derived from an EMBL/GenBank/DDBJ whole genome shotgun (WGS) entry which is preliminary data.</text>
</comment>
<gene>
    <name evidence="3" type="ORF">C8D82_12110</name>
    <name evidence="2" type="ORF">HF882_15800</name>
</gene>
<dbReference type="EMBL" id="QEKH01000021">
    <property type="protein sequence ID" value="PVY39336.1"/>
    <property type="molecule type" value="Genomic_DNA"/>
</dbReference>